<evidence type="ECO:0000313" key="2">
    <source>
        <dbReference type="EMBL" id="RHK48237.1"/>
    </source>
</evidence>
<evidence type="ECO:0000256" key="1">
    <source>
        <dbReference type="SAM" id="MobiDB-lite"/>
    </source>
</evidence>
<organism evidence="2 3">
    <name type="scientific">Leyella stercorea</name>
    <dbReference type="NCBI Taxonomy" id="363265"/>
    <lineage>
        <taxon>Bacteria</taxon>
        <taxon>Pseudomonadati</taxon>
        <taxon>Bacteroidota</taxon>
        <taxon>Bacteroidia</taxon>
        <taxon>Bacteroidales</taxon>
        <taxon>Prevotellaceae</taxon>
        <taxon>Leyella</taxon>
    </lineage>
</organism>
<feature type="region of interest" description="Disordered" evidence="1">
    <location>
        <begin position="54"/>
        <end position="79"/>
    </location>
</feature>
<dbReference type="Proteomes" id="UP000286598">
    <property type="component" value="Unassembled WGS sequence"/>
</dbReference>
<keyword evidence="3" id="KW-1185">Reference proteome</keyword>
<proteinExistence type="predicted"/>
<name>A0A3R6FGV3_9BACT</name>
<gene>
    <name evidence="2" type="ORF">DW060_11045</name>
</gene>
<reference evidence="2 3" key="1">
    <citation type="submission" date="2018-08" db="EMBL/GenBank/DDBJ databases">
        <title>A genome reference for cultivated species of the human gut microbiota.</title>
        <authorList>
            <person name="Zou Y."/>
            <person name="Xue W."/>
            <person name="Luo G."/>
        </authorList>
    </citation>
    <scope>NUCLEOTIDE SEQUENCE [LARGE SCALE GENOMIC DNA]</scope>
    <source>
        <strain evidence="2 3">AF42-9</strain>
    </source>
</reference>
<protein>
    <submittedName>
        <fullName evidence="2">Uncharacterized protein</fullName>
    </submittedName>
</protein>
<evidence type="ECO:0000313" key="3">
    <source>
        <dbReference type="Proteomes" id="UP000286598"/>
    </source>
</evidence>
<comment type="caution">
    <text evidence="2">The sequence shown here is derived from an EMBL/GenBank/DDBJ whole genome shotgun (WGS) entry which is preliminary data.</text>
</comment>
<dbReference type="AlphaFoldDB" id="A0A3R6FGV3"/>
<accession>A0A3R6FGV3</accession>
<sequence>MTGNTPTEITLPRYSPTEFTEFTEEVAESILPQISQIDTDRFFQGGALVSSAPTEQEVHQQSKKCNNRTVGALETSAPP</sequence>
<dbReference type="EMBL" id="QRNO01000069">
    <property type="protein sequence ID" value="RHK48237.1"/>
    <property type="molecule type" value="Genomic_DNA"/>
</dbReference>